<dbReference type="STRING" id="436010.A0A166S994"/>
<evidence type="ECO:0008006" key="3">
    <source>
        <dbReference type="Google" id="ProtNLM"/>
    </source>
</evidence>
<reference evidence="1 2" key="1">
    <citation type="journal article" date="2016" name="Mol. Biol. Evol.">
        <title>Comparative Genomics of Early-Diverging Mushroom-Forming Fungi Provides Insights into the Origins of Lignocellulose Decay Capabilities.</title>
        <authorList>
            <person name="Nagy L.G."/>
            <person name="Riley R."/>
            <person name="Tritt A."/>
            <person name="Adam C."/>
            <person name="Daum C."/>
            <person name="Floudas D."/>
            <person name="Sun H."/>
            <person name="Yadav J.S."/>
            <person name="Pangilinan J."/>
            <person name="Larsson K.H."/>
            <person name="Matsuura K."/>
            <person name="Barry K."/>
            <person name="Labutti K."/>
            <person name="Kuo R."/>
            <person name="Ohm R.A."/>
            <person name="Bhattacharya S.S."/>
            <person name="Shirouzu T."/>
            <person name="Yoshinaga Y."/>
            <person name="Martin F.M."/>
            <person name="Grigoriev I.V."/>
            <person name="Hibbett D.S."/>
        </authorList>
    </citation>
    <scope>NUCLEOTIDE SEQUENCE [LARGE SCALE GENOMIC DNA]</scope>
    <source>
        <strain evidence="1 2">CBS 109695</strain>
    </source>
</reference>
<dbReference type="AlphaFoldDB" id="A0A166S994"/>
<dbReference type="Proteomes" id="UP000076532">
    <property type="component" value="Unassembled WGS sequence"/>
</dbReference>
<dbReference type="EMBL" id="KV417500">
    <property type="protein sequence ID" value="KZP29172.1"/>
    <property type="molecule type" value="Genomic_DNA"/>
</dbReference>
<protein>
    <recommendedName>
        <fullName evidence="3">BTB domain-containing protein</fullName>
    </recommendedName>
</protein>
<evidence type="ECO:0000313" key="2">
    <source>
        <dbReference type="Proteomes" id="UP000076532"/>
    </source>
</evidence>
<keyword evidence="2" id="KW-1185">Reference proteome</keyword>
<sequence>MNPVETTEAATCAARANYQRHPTYFLDDGSLLIVCGAMIYRIHKTLITRHSRAIQGLLDNVSNDHNQDRIAPYIAPDDSASVCTIPAEMDLCNRDLDILLGHLYHDAPMTTKTPFPRVASILRASSPQSLDFPPIYALARNYIEAMFQGFPKPLARLDHLEEALKLADEYTLPASLFPIRKPVLYALVVSSNFNIEDSGDDPGEASLVEPALSPPVANKLTSKDAKSCQRLMQSIMDHFTPMLFTPAATPHMACTDVFADTWMPLVIQPALDDDSVYKPLESLQRIIDIDWASKGLCPSCVIEKRAEWLGEQEEVWRRMDGWI</sequence>
<gene>
    <name evidence="1" type="ORF">FIBSPDRAFT_816526</name>
</gene>
<dbReference type="OrthoDB" id="3249359at2759"/>
<proteinExistence type="predicted"/>
<evidence type="ECO:0000313" key="1">
    <source>
        <dbReference type="EMBL" id="KZP29172.1"/>
    </source>
</evidence>
<accession>A0A166S994</accession>
<name>A0A166S994_9AGAM</name>
<organism evidence="1 2">
    <name type="scientific">Athelia psychrophila</name>
    <dbReference type="NCBI Taxonomy" id="1759441"/>
    <lineage>
        <taxon>Eukaryota</taxon>
        <taxon>Fungi</taxon>
        <taxon>Dikarya</taxon>
        <taxon>Basidiomycota</taxon>
        <taxon>Agaricomycotina</taxon>
        <taxon>Agaricomycetes</taxon>
        <taxon>Agaricomycetidae</taxon>
        <taxon>Atheliales</taxon>
        <taxon>Atheliaceae</taxon>
        <taxon>Athelia</taxon>
    </lineage>
</organism>